<dbReference type="InterPro" id="IPR000961">
    <property type="entry name" value="AGC-kinase_C"/>
</dbReference>
<gene>
    <name evidence="26" type="ORF">ILUMI_08753</name>
</gene>
<feature type="coiled-coil region" evidence="18">
    <location>
        <begin position="512"/>
        <end position="630"/>
    </location>
</feature>
<feature type="compositionally biased region" description="Polar residues" evidence="19">
    <location>
        <begin position="1671"/>
        <end position="1680"/>
    </location>
</feature>
<feature type="binding site" evidence="17">
    <location>
        <position position="117"/>
    </location>
    <ligand>
        <name>ATP</name>
        <dbReference type="ChEBI" id="CHEBI:30616"/>
    </ligand>
</feature>
<dbReference type="GO" id="GO:0004674">
    <property type="term" value="F:protein serine/threonine kinase activity"/>
    <property type="evidence" value="ECO:0007669"/>
    <property type="project" value="UniProtKB-KW"/>
</dbReference>
<comment type="cofactor">
    <cofactor evidence="1">
        <name>Mg(2+)</name>
        <dbReference type="ChEBI" id="CHEBI:18420"/>
    </cofactor>
</comment>
<dbReference type="SMART" id="SM00109">
    <property type="entry name" value="C1"/>
    <property type="match status" value="1"/>
</dbReference>
<keyword evidence="7" id="KW-0479">Metal-binding</keyword>
<comment type="catalytic activity">
    <reaction evidence="15">
        <text>L-threonyl-[protein] + ATP = O-phospho-L-threonyl-[protein] + ADP + H(+)</text>
        <dbReference type="Rhea" id="RHEA:46608"/>
        <dbReference type="Rhea" id="RHEA-COMP:11060"/>
        <dbReference type="Rhea" id="RHEA-COMP:11605"/>
        <dbReference type="ChEBI" id="CHEBI:15378"/>
        <dbReference type="ChEBI" id="CHEBI:30013"/>
        <dbReference type="ChEBI" id="CHEBI:30616"/>
        <dbReference type="ChEBI" id="CHEBI:61977"/>
        <dbReference type="ChEBI" id="CHEBI:456216"/>
        <dbReference type="EC" id="2.7.11.1"/>
    </reaction>
</comment>
<dbReference type="Gene3D" id="1.10.510.10">
    <property type="entry name" value="Transferase(Phosphotransferase) domain 1"/>
    <property type="match status" value="1"/>
</dbReference>
<dbReference type="GO" id="GO:0031032">
    <property type="term" value="P:actomyosin structure organization"/>
    <property type="evidence" value="ECO:0007669"/>
    <property type="project" value="TreeGrafter"/>
</dbReference>
<dbReference type="InterPro" id="IPR001180">
    <property type="entry name" value="CNH_dom"/>
</dbReference>
<evidence type="ECO:0000256" key="15">
    <source>
        <dbReference type="ARBA" id="ARBA00047899"/>
    </source>
</evidence>
<feature type="domain" description="CNH" evidence="24">
    <location>
        <begin position="1176"/>
        <end position="1455"/>
    </location>
</feature>
<dbReference type="InterPro" id="IPR057529">
    <property type="entry name" value="MRCK/ROCK_PH"/>
</dbReference>
<evidence type="ECO:0000256" key="3">
    <source>
        <dbReference type="ARBA" id="ARBA00012513"/>
    </source>
</evidence>
<evidence type="ECO:0000259" key="24">
    <source>
        <dbReference type="PROSITE" id="PS50219"/>
    </source>
</evidence>
<dbReference type="Pfam" id="PF00130">
    <property type="entry name" value="C1_1"/>
    <property type="match status" value="1"/>
</dbReference>
<name>A0A8K0D728_IGNLU</name>
<dbReference type="InterPro" id="IPR000719">
    <property type="entry name" value="Prot_kinase_dom"/>
</dbReference>
<dbReference type="Gene3D" id="1.20.5.340">
    <property type="match status" value="1"/>
</dbReference>
<evidence type="ECO:0000259" key="20">
    <source>
        <dbReference type="PROSITE" id="PS50003"/>
    </source>
</evidence>
<feature type="region of interest" description="Disordered" evidence="19">
    <location>
        <begin position="1554"/>
        <end position="1680"/>
    </location>
</feature>
<evidence type="ECO:0000256" key="2">
    <source>
        <dbReference type="ARBA" id="ARBA00005719"/>
    </source>
</evidence>
<dbReference type="Pfam" id="PF15796">
    <property type="entry name" value="KELK"/>
    <property type="match status" value="1"/>
</dbReference>
<accession>A0A8K0D728</accession>
<evidence type="ECO:0000313" key="27">
    <source>
        <dbReference type="Proteomes" id="UP000801492"/>
    </source>
</evidence>
<dbReference type="GO" id="GO:0005737">
    <property type="term" value="C:cytoplasm"/>
    <property type="evidence" value="ECO:0007669"/>
    <property type="project" value="TreeGrafter"/>
</dbReference>
<dbReference type="InterPro" id="IPR017441">
    <property type="entry name" value="Protein_kinase_ATP_BS"/>
</dbReference>
<dbReference type="FunFam" id="3.30.60.20:FF:000005">
    <property type="entry name" value="Non-specific serine/threonine protein kinase"/>
    <property type="match status" value="1"/>
</dbReference>
<dbReference type="GO" id="GO:0008270">
    <property type="term" value="F:zinc ion binding"/>
    <property type="evidence" value="ECO:0007669"/>
    <property type="project" value="UniProtKB-KW"/>
</dbReference>
<dbReference type="Pfam" id="PF00433">
    <property type="entry name" value="Pkinase_C"/>
    <property type="match status" value="1"/>
</dbReference>
<dbReference type="Gene3D" id="3.30.200.20">
    <property type="entry name" value="Phosphorylase Kinase, domain 1"/>
    <property type="match status" value="1"/>
</dbReference>
<comment type="catalytic activity">
    <reaction evidence="16">
        <text>L-seryl-[protein] + ATP = O-phospho-L-seryl-[protein] + ADP + H(+)</text>
        <dbReference type="Rhea" id="RHEA:17989"/>
        <dbReference type="Rhea" id="RHEA-COMP:9863"/>
        <dbReference type="Rhea" id="RHEA-COMP:11604"/>
        <dbReference type="ChEBI" id="CHEBI:15378"/>
        <dbReference type="ChEBI" id="CHEBI:29999"/>
        <dbReference type="ChEBI" id="CHEBI:30616"/>
        <dbReference type="ChEBI" id="CHEBI:83421"/>
        <dbReference type="ChEBI" id="CHEBI:456216"/>
        <dbReference type="EC" id="2.7.11.1"/>
    </reaction>
</comment>
<dbReference type="OrthoDB" id="6764942at2759"/>
<evidence type="ECO:0000256" key="8">
    <source>
        <dbReference type="ARBA" id="ARBA00022741"/>
    </source>
</evidence>
<dbReference type="InterPro" id="IPR000095">
    <property type="entry name" value="CRIB_dom"/>
</dbReference>
<dbReference type="SMART" id="SM00220">
    <property type="entry name" value="S_TKc"/>
    <property type="match status" value="1"/>
</dbReference>
<dbReference type="Gene3D" id="2.30.29.30">
    <property type="entry name" value="Pleckstrin-homology domain (PH domain)/Phosphotyrosine-binding domain (PTB)"/>
    <property type="match status" value="1"/>
</dbReference>
<feature type="domain" description="PH" evidence="20">
    <location>
        <begin position="1031"/>
        <end position="1150"/>
    </location>
</feature>
<dbReference type="SUPFAM" id="SSF56112">
    <property type="entry name" value="Protein kinase-like (PK-like)"/>
    <property type="match status" value="1"/>
</dbReference>
<feature type="compositionally biased region" description="Polar residues" evidence="19">
    <location>
        <begin position="1554"/>
        <end position="1570"/>
    </location>
</feature>
<dbReference type="SUPFAM" id="SSF57889">
    <property type="entry name" value="Cysteine-rich domain"/>
    <property type="match status" value="1"/>
</dbReference>
<sequence>MSEGVTGAMPGVSGEWRLRQLEALFLGGPVQAKGQSFSIETLIDVLIVLYDECCNSSLRREKTVSDFIEFVKPVATCIKSLRLMREDFEIIKVIGRGAFGEVCVVKMKGTDKVFAMKILNKWEMLKRAETACFQEERDVLVFGDRRWITHLHYAFQDENNLYLVMDYYCGGDLLTLLSKFEDRLPEDMARFYIAEMVLAIDSIHNLRYVHRDIKPDNVLLDANGHIRLADFGSCLRLNDDGTVQSNVAVGTPDYISPEILRAMEDGQGKYGPECDWWSLGVCMYEMLYGETPFYAESLVETYGKIMNHKNCFDFAADVEVSDAAKDLIRQLICSQEFRLGQNGIQDFKNHSWFEGVDWDGIQDSAAPYIPEVSSPTDTSNFDVDDADIRVSDAVPPTANSAFTALHLPFVGFSFTQGSCISDLGTLSTNLNINNMVNSAKKNHGDIMSLALNQEKIEHDKKMSPDSTRKLQDEINVLTKKNCELEAQLRSLEAGHSKDLRLDSIDGAELGKVRELEKLVRILKQEKEEVMKDRQDLHEKLKLQDKELKDALAQKKLAMAEYSEVSDRLSELRQHKQKLSRQVRDKEEELETAMQKVDALRHDIRKAEKLRRELESRVEEALAEATKERKLRERSEEYCRQMQVESDRLRVRSDIGSRDQQDAQRLKAELEKLELQYNESLTQQQARYNLELSSLREQLNEAENHRDLLERELTDQMARLQGDRAALETEYEQLRSKQESLGQWESQLSEIIQWVSDEKDARSYLQALATKMTEELEYLKHSGVTNAVGTGDKNWRNRRSQKLDKMELLNLQSSLQTEIQAKQAINEDLSKTRAELLAAQKELRDYRQRNEALTIDLKRKDKQIKDLQNRLDSGEGFLERPSSQMSYLDQFLKETNSTQQQVQAHAQQYEASTVQGLLYQGGSIESEDGDIEDNRALSVTSSKSNLSEMSLHEPQSPLKHKSHQFLVRTFSSPTKCSHCTSLMVGLMRQGMVCEICGFTCHTSCCPHVPAVCPVPPDQTKRPLGIDPTRGIGTAYEGYVKVPKQGGVKKGWVRQFVVVCDFKLFLYDISPDRNALPSVHVAHVLDMRDPQFTVTSVRESDVIHANKKDIPCIFRITSSLMEPPGPRNSTLMLADSEGEKNKWVVALSELHRILKRNNLPNTTVLVARDLVDNSLALIKNTLSAAIIDPDRVVVGAEEGLYCVDLDRTEIARIGEGKKIYQLEYISEEHLLVVVSGKQRHVRLVPIRALDGDDTEWIKVAESKGCSTFAIGAVLQAPLTFCLCVAVKKQQNSSAIIVYEITRTRTRHHRLRELGLPVSVQSLQLLSDGRLCVGSSSNFTLYSLQGDQPPISLLHPENPLQATLACSGVEALRVIELPRNEYLLVFGTLAAYVDRHGRKSRDREIMYPALPTAICYRDGHLVVYSETHIDVFNCATGEWVQTLNVKRAKPLNDTGSLSMCILHDLCHLLYLSNVHQRELINLDNLIVQDRDGRTIQRPRRRFSLREGNRAQRMSMDRRSKLISAPTNFNHISHMGPGEGIQRQRLIDLTTSLVDATDQSAGGYPLSQSKQQPSKIAPLPPKHGERRRPEISNPTLIKPSFPAYNSAKRAAPPRPRDLPPALPRPADPSPSPDPASIGSMSSLHDMIKGTEKSSPRHSIASNNSSNLSTPPSPQAEHNSSSYES</sequence>
<keyword evidence="4" id="KW-0723">Serine/threonine-protein kinase</keyword>
<dbReference type="SUPFAM" id="SSF101908">
    <property type="entry name" value="Putative isomerase YbhE"/>
    <property type="match status" value="1"/>
</dbReference>
<keyword evidence="9" id="KW-0863">Zinc-finger</keyword>
<dbReference type="PANTHER" id="PTHR22988:SF66">
    <property type="entry name" value="SERINE_THREONINE-PROTEIN KINASE GENGHIS KHAN"/>
    <property type="match status" value="1"/>
</dbReference>
<evidence type="ECO:0000256" key="4">
    <source>
        <dbReference type="ARBA" id="ARBA00022527"/>
    </source>
</evidence>
<dbReference type="GO" id="GO:0005856">
    <property type="term" value="C:cytoskeleton"/>
    <property type="evidence" value="ECO:0007669"/>
    <property type="project" value="TreeGrafter"/>
</dbReference>
<dbReference type="InterPro" id="IPR046349">
    <property type="entry name" value="C1-like_sf"/>
</dbReference>
<evidence type="ECO:0000313" key="26">
    <source>
        <dbReference type="EMBL" id="KAF2897427.1"/>
    </source>
</evidence>
<evidence type="ECO:0000259" key="23">
    <source>
        <dbReference type="PROSITE" id="PS50108"/>
    </source>
</evidence>
<evidence type="ECO:0000256" key="5">
    <source>
        <dbReference type="ARBA" id="ARBA00022553"/>
    </source>
</evidence>
<dbReference type="FunFam" id="2.30.29.30:FF:000032">
    <property type="entry name" value="Non-specific serine/threonine protein kinase"/>
    <property type="match status" value="1"/>
</dbReference>
<evidence type="ECO:0000256" key="14">
    <source>
        <dbReference type="ARBA" id="ARBA00023054"/>
    </source>
</evidence>
<keyword evidence="27" id="KW-1185">Reference proteome</keyword>
<dbReference type="PROSITE" id="PS00479">
    <property type="entry name" value="ZF_DAG_PE_1"/>
    <property type="match status" value="1"/>
</dbReference>
<comment type="caution">
    <text evidence="26">The sequence shown here is derived from an EMBL/GenBank/DDBJ whole genome shotgun (WGS) entry which is preliminary data.</text>
</comment>
<dbReference type="Pfam" id="PF25346">
    <property type="entry name" value="PH_MRCK"/>
    <property type="match status" value="1"/>
</dbReference>
<dbReference type="PROSITE" id="PS00107">
    <property type="entry name" value="PROTEIN_KINASE_ATP"/>
    <property type="match status" value="1"/>
</dbReference>
<dbReference type="PANTHER" id="PTHR22988">
    <property type="entry name" value="MYOTONIC DYSTROPHY S/T KINASE-RELATED"/>
    <property type="match status" value="1"/>
</dbReference>
<protein>
    <recommendedName>
        <fullName evidence="3">non-specific serine/threonine protein kinase</fullName>
        <ecNumber evidence="3">2.7.11.1</ecNumber>
    </recommendedName>
</protein>
<evidence type="ECO:0000256" key="18">
    <source>
        <dbReference type="SAM" id="Coils"/>
    </source>
</evidence>
<keyword evidence="10" id="KW-0418">Kinase</keyword>
<dbReference type="CDD" id="cd01243">
    <property type="entry name" value="PH_MRCK"/>
    <property type="match status" value="1"/>
</dbReference>
<dbReference type="CDD" id="cd00132">
    <property type="entry name" value="CRIB"/>
    <property type="match status" value="1"/>
</dbReference>
<feature type="domain" description="AGC-kinase C-terminal" evidence="25">
    <location>
        <begin position="354"/>
        <end position="424"/>
    </location>
</feature>
<dbReference type="InterPro" id="IPR031597">
    <property type="entry name" value="KELK"/>
</dbReference>
<evidence type="ECO:0000256" key="10">
    <source>
        <dbReference type="ARBA" id="ARBA00022777"/>
    </source>
</evidence>
<dbReference type="EC" id="2.7.11.1" evidence="3"/>
<dbReference type="Pfam" id="PF00780">
    <property type="entry name" value="CNH"/>
    <property type="match status" value="1"/>
</dbReference>
<reference evidence="26" key="1">
    <citation type="submission" date="2019-08" db="EMBL/GenBank/DDBJ databases">
        <title>The genome of the North American firefly Photinus pyralis.</title>
        <authorList>
            <consortium name="Photinus pyralis genome working group"/>
            <person name="Fallon T.R."/>
            <person name="Sander Lower S.E."/>
            <person name="Weng J.-K."/>
        </authorList>
    </citation>
    <scope>NUCLEOTIDE SEQUENCE</scope>
    <source>
        <strain evidence="26">TRF0915ILg1</strain>
        <tissue evidence="26">Whole body</tissue>
    </source>
</reference>
<feature type="domain" description="Protein kinase" evidence="21">
    <location>
        <begin position="88"/>
        <end position="353"/>
    </location>
</feature>
<keyword evidence="5" id="KW-0597">Phosphoprotein</keyword>
<evidence type="ECO:0000256" key="9">
    <source>
        <dbReference type="ARBA" id="ARBA00022771"/>
    </source>
</evidence>
<evidence type="ECO:0000256" key="16">
    <source>
        <dbReference type="ARBA" id="ARBA00048679"/>
    </source>
</evidence>
<dbReference type="CDD" id="cd05597">
    <property type="entry name" value="STKc_DMPK_like"/>
    <property type="match status" value="1"/>
</dbReference>
<dbReference type="PROSITE" id="PS50011">
    <property type="entry name" value="PROTEIN_KINASE_DOM"/>
    <property type="match status" value="1"/>
</dbReference>
<dbReference type="Gene3D" id="3.30.60.20">
    <property type="match status" value="1"/>
</dbReference>
<comment type="similarity">
    <text evidence="2">Belongs to the protein kinase superfamily. AGC Ser/Thr protein kinase family. DMPK subfamily.</text>
</comment>
<keyword evidence="13" id="KW-0460">Magnesium</keyword>
<feature type="compositionally biased region" description="Basic and acidic residues" evidence="19">
    <location>
        <begin position="1641"/>
        <end position="1650"/>
    </location>
</feature>
<evidence type="ECO:0000256" key="6">
    <source>
        <dbReference type="ARBA" id="ARBA00022679"/>
    </source>
</evidence>
<dbReference type="InterPro" id="IPR017892">
    <property type="entry name" value="Pkinase_C"/>
</dbReference>
<dbReference type="InterPro" id="IPR050839">
    <property type="entry name" value="Rho-assoc_Ser/Thr_Kinase"/>
</dbReference>
<evidence type="ECO:0000259" key="21">
    <source>
        <dbReference type="PROSITE" id="PS50011"/>
    </source>
</evidence>
<dbReference type="FunFam" id="1.10.510.10:FF:000014">
    <property type="entry name" value="Non-specific serine/threonine protein kinase"/>
    <property type="match status" value="1"/>
</dbReference>
<feature type="coiled-coil region" evidence="18">
    <location>
        <begin position="655"/>
        <end position="736"/>
    </location>
</feature>
<dbReference type="Pfam" id="PF00069">
    <property type="entry name" value="Pkinase"/>
    <property type="match status" value="1"/>
</dbReference>
<dbReference type="PRINTS" id="PR00008">
    <property type="entry name" value="DAGPEDOMAIN"/>
</dbReference>
<dbReference type="PROSITE" id="PS50081">
    <property type="entry name" value="ZF_DAG_PE_2"/>
    <property type="match status" value="1"/>
</dbReference>
<feature type="compositionally biased region" description="Pro residues" evidence="19">
    <location>
        <begin position="1614"/>
        <end position="1629"/>
    </location>
</feature>
<dbReference type="SMART" id="SM00233">
    <property type="entry name" value="PH"/>
    <property type="match status" value="1"/>
</dbReference>
<dbReference type="SMART" id="SM00285">
    <property type="entry name" value="PBD"/>
    <property type="match status" value="1"/>
</dbReference>
<dbReference type="CDD" id="cd20809">
    <property type="entry name" value="C1_MRCK"/>
    <property type="match status" value="1"/>
</dbReference>
<dbReference type="Proteomes" id="UP000801492">
    <property type="component" value="Unassembled WGS sequence"/>
</dbReference>
<dbReference type="InterPro" id="IPR011993">
    <property type="entry name" value="PH-like_dom_sf"/>
</dbReference>
<evidence type="ECO:0000256" key="1">
    <source>
        <dbReference type="ARBA" id="ARBA00001946"/>
    </source>
</evidence>
<dbReference type="SMART" id="SM00036">
    <property type="entry name" value="CNH"/>
    <property type="match status" value="1"/>
</dbReference>
<dbReference type="PROSITE" id="PS51285">
    <property type="entry name" value="AGC_KINASE_CTER"/>
    <property type="match status" value="1"/>
</dbReference>
<dbReference type="InterPro" id="IPR008271">
    <property type="entry name" value="Ser/Thr_kinase_AS"/>
</dbReference>
<keyword evidence="11" id="KW-0862">Zinc</keyword>
<dbReference type="PROSITE" id="PS50003">
    <property type="entry name" value="PH_DOMAIN"/>
    <property type="match status" value="1"/>
</dbReference>
<proteinExistence type="inferred from homology"/>
<dbReference type="InterPro" id="IPR020454">
    <property type="entry name" value="DAG/PE-bd"/>
</dbReference>
<dbReference type="SUPFAM" id="SSF50729">
    <property type="entry name" value="PH domain-like"/>
    <property type="match status" value="1"/>
</dbReference>
<dbReference type="FunFam" id="3.30.200.20:FF:001055">
    <property type="entry name" value="Serine/threonine-protein kinase MRCK beta"/>
    <property type="match status" value="1"/>
</dbReference>
<dbReference type="InterPro" id="IPR001849">
    <property type="entry name" value="PH_domain"/>
</dbReference>
<dbReference type="PROSITE" id="PS00108">
    <property type="entry name" value="PROTEIN_KINASE_ST"/>
    <property type="match status" value="1"/>
</dbReference>
<evidence type="ECO:0000259" key="22">
    <source>
        <dbReference type="PROSITE" id="PS50081"/>
    </source>
</evidence>
<evidence type="ECO:0000256" key="19">
    <source>
        <dbReference type="SAM" id="MobiDB-lite"/>
    </source>
</evidence>
<keyword evidence="14 18" id="KW-0175">Coiled coil</keyword>
<evidence type="ECO:0000256" key="13">
    <source>
        <dbReference type="ARBA" id="ARBA00022842"/>
    </source>
</evidence>
<organism evidence="26 27">
    <name type="scientific">Ignelater luminosus</name>
    <name type="common">Cucubano</name>
    <name type="synonym">Pyrophorus luminosus</name>
    <dbReference type="NCBI Taxonomy" id="2038154"/>
    <lineage>
        <taxon>Eukaryota</taxon>
        <taxon>Metazoa</taxon>
        <taxon>Ecdysozoa</taxon>
        <taxon>Arthropoda</taxon>
        <taxon>Hexapoda</taxon>
        <taxon>Insecta</taxon>
        <taxon>Pterygota</taxon>
        <taxon>Neoptera</taxon>
        <taxon>Endopterygota</taxon>
        <taxon>Coleoptera</taxon>
        <taxon>Polyphaga</taxon>
        <taxon>Elateriformia</taxon>
        <taxon>Elateroidea</taxon>
        <taxon>Elateridae</taxon>
        <taxon>Agrypninae</taxon>
        <taxon>Pyrophorini</taxon>
        <taxon>Ignelater</taxon>
    </lineage>
</organism>
<dbReference type="InterPro" id="IPR011009">
    <property type="entry name" value="Kinase-like_dom_sf"/>
</dbReference>
<keyword evidence="8 17" id="KW-0547">Nucleotide-binding</keyword>
<feature type="domain" description="Phorbol-ester/DAG-type" evidence="22">
    <location>
        <begin position="961"/>
        <end position="1011"/>
    </location>
</feature>
<evidence type="ECO:0000256" key="17">
    <source>
        <dbReference type="PROSITE-ProRule" id="PRU10141"/>
    </source>
</evidence>
<dbReference type="PROSITE" id="PS50108">
    <property type="entry name" value="CRIB"/>
    <property type="match status" value="1"/>
</dbReference>
<dbReference type="GO" id="GO:0005524">
    <property type="term" value="F:ATP binding"/>
    <property type="evidence" value="ECO:0007669"/>
    <property type="project" value="UniProtKB-UniRule"/>
</dbReference>
<evidence type="ECO:0000256" key="12">
    <source>
        <dbReference type="ARBA" id="ARBA00022840"/>
    </source>
</evidence>
<dbReference type="PROSITE" id="PS50219">
    <property type="entry name" value="CNH"/>
    <property type="match status" value="1"/>
</dbReference>
<evidence type="ECO:0000259" key="25">
    <source>
        <dbReference type="PROSITE" id="PS51285"/>
    </source>
</evidence>
<dbReference type="SMART" id="SM00133">
    <property type="entry name" value="S_TK_X"/>
    <property type="match status" value="1"/>
</dbReference>
<dbReference type="InterPro" id="IPR002219">
    <property type="entry name" value="PKC_DAG/PE"/>
</dbReference>
<evidence type="ECO:0000256" key="11">
    <source>
        <dbReference type="ARBA" id="ARBA00022833"/>
    </source>
</evidence>
<dbReference type="EMBL" id="VTPC01004177">
    <property type="protein sequence ID" value="KAF2897427.1"/>
    <property type="molecule type" value="Genomic_DNA"/>
</dbReference>
<keyword evidence="12 17" id="KW-0067">ATP-binding</keyword>
<evidence type="ECO:0000256" key="7">
    <source>
        <dbReference type="ARBA" id="ARBA00022723"/>
    </source>
</evidence>
<feature type="coiled-coil region" evidence="18">
    <location>
        <begin position="821"/>
        <end position="869"/>
    </location>
</feature>
<keyword evidence="6" id="KW-0808">Transferase</keyword>
<feature type="domain" description="CRIB" evidence="23">
    <location>
        <begin position="1519"/>
        <end position="1532"/>
    </location>
</feature>